<sequence length="292" mass="31088">MSRVVRPVSGPHDQRRPSEPVFGDRGAAVVARFPSPIRKLMIEIGGIGQLLAQLITTAVRNPRGYWADTADELFSMLRYCWLPVFVSIAGFVFLMSNYAFDLVSLIGAQSRVSTYLVMAVTREISPFCTGMAVAGVMGTAMTADLGARRVREELDAMKVLGVDVVRALVLPRFLAITIMTIAFAMVGLAIGMGMGLVAATVLGNSSVASFLGNFLAIMTEPELIGALVKVALTGLFIGVVCAKKGLDASGGSEGVGRAVNQAVVICFIAVWIINFVVNTIMLGLNPEMLVNR</sequence>
<dbReference type="InterPro" id="IPR030802">
    <property type="entry name" value="Permease_MalE"/>
</dbReference>
<dbReference type="EMBL" id="VJZA01000111">
    <property type="protein sequence ID" value="TVT15855.1"/>
    <property type="molecule type" value="Genomic_DNA"/>
</dbReference>
<keyword evidence="2" id="KW-0472">Membrane</keyword>
<dbReference type="PANTHER" id="PTHR30188">
    <property type="entry name" value="ABC TRANSPORTER PERMEASE PROTEIN-RELATED"/>
    <property type="match status" value="1"/>
</dbReference>
<name>A0A557ZV31_9PSEU</name>
<organism evidence="3 4">
    <name type="scientific">Amycolatopsis acidiphila</name>
    <dbReference type="NCBI Taxonomy" id="715473"/>
    <lineage>
        <taxon>Bacteria</taxon>
        <taxon>Bacillati</taxon>
        <taxon>Actinomycetota</taxon>
        <taxon>Actinomycetes</taxon>
        <taxon>Pseudonocardiales</taxon>
        <taxon>Pseudonocardiaceae</taxon>
        <taxon>Amycolatopsis</taxon>
    </lineage>
</organism>
<dbReference type="Pfam" id="PF02405">
    <property type="entry name" value="MlaE"/>
    <property type="match status" value="1"/>
</dbReference>
<reference evidence="3 4" key="1">
    <citation type="submission" date="2019-07" db="EMBL/GenBank/DDBJ databases">
        <title>New species of Amycolatopsis and Streptomyces.</title>
        <authorList>
            <person name="Duangmal K."/>
            <person name="Teo W.F.A."/>
            <person name="Lipun K."/>
        </authorList>
    </citation>
    <scope>NUCLEOTIDE SEQUENCE [LARGE SCALE GENOMIC DNA]</scope>
    <source>
        <strain evidence="3 4">JCM 30562</strain>
    </source>
</reference>
<evidence type="ECO:0000256" key="2">
    <source>
        <dbReference type="SAM" id="Phobius"/>
    </source>
</evidence>
<evidence type="ECO:0000313" key="3">
    <source>
        <dbReference type="EMBL" id="TVT15855.1"/>
    </source>
</evidence>
<gene>
    <name evidence="3" type="ORF">FNH06_35625</name>
</gene>
<feature type="transmembrane region" description="Helical" evidence="2">
    <location>
        <begin position="262"/>
        <end position="284"/>
    </location>
</feature>
<protein>
    <submittedName>
        <fullName evidence="3">ABC transporter permease</fullName>
    </submittedName>
</protein>
<feature type="transmembrane region" description="Helical" evidence="2">
    <location>
        <begin position="168"/>
        <end position="190"/>
    </location>
</feature>
<comment type="caution">
    <text evidence="3">The sequence shown here is derived from an EMBL/GenBank/DDBJ whole genome shotgun (WGS) entry which is preliminary data.</text>
</comment>
<dbReference type="AlphaFoldDB" id="A0A557ZV31"/>
<accession>A0A557ZV31</accession>
<dbReference type="PANTHER" id="PTHR30188:SF4">
    <property type="entry name" value="PROTEIN TRIGALACTOSYLDIACYLGLYCEROL 1, CHLOROPLASTIC"/>
    <property type="match status" value="1"/>
</dbReference>
<dbReference type="GO" id="GO:0043190">
    <property type="term" value="C:ATP-binding cassette (ABC) transporter complex"/>
    <property type="evidence" value="ECO:0007669"/>
    <property type="project" value="InterPro"/>
</dbReference>
<keyword evidence="2" id="KW-0812">Transmembrane</keyword>
<feature type="region of interest" description="Disordered" evidence="1">
    <location>
        <begin position="1"/>
        <end position="21"/>
    </location>
</feature>
<evidence type="ECO:0000256" key="1">
    <source>
        <dbReference type="SAM" id="MobiDB-lite"/>
    </source>
</evidence>
<feature type="transmembrane region" description="Helical" evidence="2">
    <location>
        <begin position="79"/>
        <end position="100"/>
    </location>
</feature>
<evidence type="ECO:0000313" key="4">
    <source>
        <dbReference type="Proteomes" id="UP000318578"/>
    </source>
</evidence>
<feature type="transmembrane region" description="Helical" evidence="2">
    <location>
        <begin position="196"/>
        <end position="216"/>
    </location>
</feature>
<dbReference type="GO" id="GO:0005548">
    <property type="term" value="F:phospholipid transporter activity"/>
    <property type="evidence" value="ECO:0007669"/>
    <property type="project" value="TreeGrafter"/>
</dbReference>
<dbReference type="OrthoDB" id="5243306at2"/>
<feature type="transmembrane region" description="Helical" evidence="2">
    <location>
        <begin position="124"/>
        <end position="147"/>
    </location>
</feature>
<proteinExistence type="predicted"/>
<keyword evidence="4" id="KW-1185">Reference proteome</keyword>
<dbReference type="Proteomes" id="UP000318578">
    <property type="component" value="Unassembled WGS sequence"/>
</dbReference>
<feature type="transmembrane region" description="Helical" evidence="2">
    <location>
        <begin position="223"/>
        <end position="242"/>
    </location>
</feature>
<keyword evidence="2" id="KW-1133">Transmembrane helix</keyword>